<sequence length="63" mass="7141">MDTPELVEKTLDILNATLDVAGNEMDRLRAENETLKAMLKEAYPLLRRHTDSECLGPKSLLTR</sequence>
<accession>A0A0F9PCY8</accession>
<proteinExistence type="predicted"/>
<protein>
    <submittedName>
        <fullName evidence="2">Uncharacterized protein</fullName>
    </submittedName>
</protein>
<gene>
    <name evidence="2" type="ORF">LCGC14_0915980</name>
</gene>
<keyword evidence="1" id="KW-0175">Coiled coil</keyword>
<organism evidence="2">
    <name type="scientific">marine sediment metagenome</name>
    <dbReference type="NCBI Taxonomy" id="412755"/>
    <lineage>
        <taxon>unclassified sequences</taxon>
        <taxon>metagenomes</taxon>
        <taxon>ecological metagenomes</taxon>
    </lineage>
</organism>
<evidence type="ECO:0000256" key="1">
    <source>
        <dbReference type="SAM" id="Coils"/>
    </source>
</evidence>
<comment type="caution">
    <text evidence="2">The sequence shown here is derived from an EMBL/GenBank/DDBJ whole genome shotgun (WGS) entry which is preliminary data.</text>
</comment>
<reference evidence="2" key="1">
    <citation type="journal article" date="2015" name="Nature">
        <title>Complex archaea that bridge the gap between prokaryotes and eukaryotes.</title>
        <authorList>
            <person name="Spang A."/>
            <person name="Saw J.H."/>
            <person name="Jorgensen S.L."/>
            <person name="Zaremba-Niedzwiedzka K."/>
            <person name="Martijn J."/>
            <person name="Lind A.E."/>
            <person name="van Eijk R."/>
            <person name="Schleper C."/>
            <person name="Guy L."/>
            <person name="Ettema T.J."/>
        </authorList>
    </citation>
    <scope>NUCLEOTIDE SEQUENCE</scope>
</reference>
<feature type="coiled-coil region" evidence="1">
    <location>
        <begin position="11"/>
        <end position="38"/>
    </location>
</feature>
<dbReference type="EMBL" id="LAZR01003070">
    <property type="protein sequence ID" value="KKN22332.1"/>
    <property type="molecule type" value="Genomic_DNA"/>
</dbReference>
<name>A0A0F9PCY8_9ZZZZ</name>
<feature type="non-terminal residue" evidence="2">
    <location>
        <position position="63"/>
    </location>
</feature>
<dbReference type="AlphaFoldDB" id="A0A0F9PCY8"/>
<evidence type="ECO:0000313" key="2">
    <source>
        <dbReference type="EMBL" id="KKN22332.1"/>
    </source>
</evidence>